<evidence type="ECO:0000313" key="2">
    <source>
        <dbReference type="Proteomes" id="UP000683360"/>
    </source>
</evidence>
<dbReference type="AlphaFoldDB" id="A0A8S3TJ58"/>
<sequence length="209" mass="22900">MPAVQCPIPGCEYVTDDLDAAIVAVLITVHSTTHAPGPVTAAKVEKVKRPVISTAGTSEEWAYFESRWSDYVEAAKFAGRGKVVQLLECCDEQLRKDLTRSAGGSLTNKPVQEVLAAIKKLAVREENTMVARVTLHNMLFLIHCAASISSDSHKINGRTLAIDHHLYDNLSDTWISKASQPQPFVNLVLQAKTSHSGNAQDRTFFIQKS</sequence>
<dbReference type="EMBL" id="CAJPWZ010002149">
    <property type="protein sequence ID" value="CAG2231647.1"/>
    <property type="molecule type" value="Genomic_DNA"/>
</dbReference>
<comment type="caution">
    <text evidence="1">The sequence shown here is derived from an EMBL/GenBank/DDBJ whole genome shotgun (WGS) entry which is preliminary data.</text>
</comment>
<keyword evidence="2" id="KW-1185">Reference proteome</keyword>
<gene>
    <name evidence="1" type="ORF">MEDL_44405</name>
</gene>
<dbReference type="Proteomes" id="UP000683360">
    <property type="component" value="Unassembled WGS sequence"/>
</dbReference>
<reference evidence="1" key="1">
    <citation type="submission" date="2021-03" db="EMBL/GenBank/DDBJ databases">
        <authorList>
            <person name="Bekaert M."/>
        </authorList>
    </citation>
    <scope>NUCLEOTIDE SEQUENCE</scope>
</reference>
<accession>A0A8S3TJ58</accession>
<evidence type="ECO:0000313" key="1">
    <source>
        <dbReference type="EMBL" id="CAG2231647.1"/>
    </source>
</evidence>
<organism evidence="1 2">
    <name type="scientific">Mytilus edulis</name>
    <name type="common">Blue mussel</name>
    <dbReference type="NCBI Taxonomy" id="6550"/>
    <lineage>
        <taxon>Eukaryota</taxon>
        <taxon>Metazoa</taxon>
        <taxon>Spiralia</taxon>
        <taxon>Lophotrochozoa</taxon>
        <taxon>Mollusca</taxon>
        <taxon>Bivalvia</taxon>
        <taxon>Autobranchia</taxon>
        <taxon>Pteriomorphia</taxon>
        <taxon>Mytilida</taxon>
        <taxon>Mytiloidea</taxon>
        <taxon>Mytilidae</taxon>
        <taxon>Mytilinae</taxon>
        <taxon>Mytilus</taxon>
    </lineage>
</organism>
<dbReference type="OrthoDB" id="6143850at2759"/>
<protein>
    <submittedName>
        <fullName evidence="1">Uncharacterized protein</fullName>
    </submittedName>
</protein>
<name>A0A8S3TJ58_MYTED</name>
<proteinExistence type="predicted"/>